<accession>A0A1A8I043</accession>
<gene>
    <name evidence="5" type="primary">Nfu_g_1_016287</name>
</gene>
<dbReference type="Gene3D" id="3.30.497.10">
    <property type="entry name" value="Antithrombin, subunit I, domain 2"/>
    <property type="match status" value="1"/>
</dbReference>
<dbReference type="InterPro" id="IPR042178">
    <property type="entry name" value="Serpin_sf_1"/>
</dbReference>
<comment type="similarity">
    <text evidence="3">Belongs to the serpin family.</text>
</comment>
<reference evidence="5" key="1">
    <citation type="submission" date="2016-05" db="EMBL/GenBank/DDBJ databases">
        <authorList>
            <person name="Lavstsen T."/>
            <person name="Jespersen J.S."/>
        </authorList>
    </citation>
    <scope>NUCLEOTIDE SEQUENCE</scope>
    <source>
        <tissue evidence="5">Brain</tissue>
    </source>
</reference>
<evidence type="ECO:0000259" key="4">
    <source>
        <dbReference type="SMART" id="SM00093"/>
    </source>
</evidence>
<evidence type="ECO:0000256" key="2">
    <source>
        <dbReference type="ARBA" id="ARBA00022900"/>
    </source>
</evidence>
<sequence length="169" mass="19598">MVMLGARGDTATQISECLKTQDCRDDVHSQFDKLLGELNKPGAPFALSVANRLFGDQSYQFLQEFLKQTRTNYKSELESVDFRTKYEKTRNEINSWVEKQTQGKIKDIIAKGELNNMTRLVLVNAIYFKGTWDEPFLKMSTYNGQFWLNKVKLKNLKVRQTQSLCKPQT</sequence>
<dbReference type="GO" id="GO:0005615">
    <property type="term" value="C:extracellular space"/>
    <property type="evidence" value="ECO:0007669"/>
    <property type="project" value="InterPro"/>
</dbReference>
<organism evidence="5">
    <name type="scientific">Nothobranchius kuhntae</name>
    <name type="common">Beira killifish</name>
    <dbReference type="NCBI Taxonomy" id="321403"/>
    <lineage>
        <taxon>Eukaryota</taxon>
        <taxon>Metazoa</taxon>
        <taxon>Chordata</taxon>
        <taxon>Craniata</taxon>
        <taxon>Vertebrata</taxon>
        <taxon>Euteleostomi</taxon>
        <taxon>Actinopterygii</taxon>
        <taxon>Neopterygii</taxon>
        <taxon>Teleostei</taxon>
        <taxon>Neoteleostei</taxon>
        <taxon>Acanthomorphata</taxon>
        <taxon>Ovalentaria</taxon>
        <taxon>Atherinomorphae</taxon>
        <taxon>Cyprinodontiformes</taxon>
        <taxon>Nothobranchiidae</taxon>
        <taxon>Nothobranchius</taxon>
    </lineage>
</organism>
<keyword evidence="2" id="KW-0722">Serine protease inhibitor</keyword>
<dbReference type="PANTHER" id="PTHR11461">
    <property type="entry name" value="SERINE PROTEASE INHIBITOR, SERPIN"/>
    <property type="match status" value="1"/>
</dbReference>
<dbReference type="GO" id="GO:0004867">
    <property type="term" value="F:serine-type endopeptidase inhibitor activity"/>
    <property type="evidence" value="ECO:0007669"/>
    <property type="project" value="UniProtKB-KW"/>
</dbReference>
<keyword evidence="1" id="KW-0646">Protease inhibitor</keyword>
<name>A0A1A8I043_NOTKU</name>
<dbReference type="InterPro" id="IPR023796">
    <property type="entry name" value="Serpin_dom"/>
</dbReference>
<dbReference type="AlphaFoldDB" id="A0A1A8I043"/>
<evidence type="ECO:0000256" key="1">
    <source>
        <dbReference type="ARBA" id="ARBA00022690"/>
    </source>
</evidence>
<dbReference type="PANTHER" id="PTHR11461:SF204">
    <property type="entry name" value="SERPIN B6"/>
    <property type="match status" value="1"/>
</dbReference>
<feature type="domain" description="Serpin" evidence="4">
    <location>
        <begin position="1"/>
        <end position="167"/>
    </location>
</feature>
<dbReference type="InterPro" id="IPR036186">
    <property type="entry name" value="Serpin_sf"/>
</dbReference>
<dbReference type="Pfam" id="PF00079">
    <property type="entry name" value="Serpin"/>
    <property type="match status" value="1"/>
</dbReference>
<reference evidence="5" key="2">
    <citation type="submission" date="2016-06" db="EMBL/GenBank/DDBJ databases">
        <title>The genome of a short-lived fish provides insights into sex chromosome evolution and the genetic control of aging.</title>
        <authorList>
            <person name="Reichwald K."/>
            <person name="Felder M."/>
            <person name="Petzold A."/>
            <person name="Koch P."/>
            <person name="Groth M."/>
            <person name="Platzer M."/>
        </authorList>
    </citation>
    <scope>NUCLEOTIDE SEQUENCE</scope>
    <source>
        <tissue evidence="5">Brain</tissue>
    </source>
</reference>
<dbReference type="SMART" id="SM00093">
    <property type="entry name" value="SERPIN"/>
    <property type="match status" value="1"/>
</dbReference>
<evidence type="ECO:0000313" key="5">
    <source>
        <dbReference type="EMBL" id="SBQ89187.1"/>
    </source>
</evidence>
<dbReference type="SUPFAM" id="SSF56574">
    <property type="entry name" value="Serpins"/>
    <property type="match status" value="1"/>
</dbReference>
<proteinExistence type="inferred from homology"/>
<protein>
    <recommendedName>
        <fullName evidence="4">Serpin domain-containing protein</fullName>
    </recommendedName>
</protein>
<dbReference type="EMBL" id="HAED01003263">
    <property type="protein sequence ID" value="SBQ89187.1"/>
    <property type="molecule type" value="Transcribed_RNA"/>
</dbReference>
<evidence type="ECO:0000256" key="3">
    <source>
        <dbReference type="RuleBase" id="RU000411"/>
    </source>
</evidence>
<dbReference type="InterPro" id="IPR000215">
    <property type="entry name" value="Serpin_fam"/>
</dbReference>